<protein>
    <submittedName>
        <fullName evidence="1">Uncharacterized protein</fullName>
    </submittedName>
</protein>
<evidence type="ECO:0000313" key="1">
    <source>
        <dbReference type="EMBL" id="KAI9915019.1"/>
    </source>
</evidence>
<organism evidence="1 2">
    <name type="scientific">Peronosclerospora sorghi</name>
    <dbReference type="NCBI Taxonomy" id="230839"/>
    <lineage>
        <taxon>Eukaryota</taxon>
        <taxon>Sar</taxon>
        <taxon>Stramenopiles</taxon>
        <taxon>Oomycota</taxon>
        <taxon>Peronosporomycetes</taxon>
        <taxon>Peronosporales</taxon>
        <taxon>Peronosporaceae</taxon>
        <taxon>Peronosclerospora</taxon>
    </lineage>
</organism>
<evidence type="ECO:0000313" key="2">
    <source>
        <dbReference type="Proteomes" id="UP001163321"/>
    </source>
</evidence>
<gene>
    <name evidence="1" type="ORF">PsorP6_007943</name>
</gene>
<comment type="caution">
    <text evidence="1">The sequence shown here is derived from an EMBL/GenBank/DDBJ whole genome shotgun (WGS) entry which is preliminary data.</text>
</comment>
<reference evidence="1 2" key="1">
    <citation type="journal article" date="2022" name="bioRxiv">
        <title>The genome of the oomycete Peronosclerospora sorghi, a cosmopolitan pathogen of maize and sorghum, is inflated with dispersed pseudogenes.</title>
        <authorList>
            <person name="Fletcher K."/>
            <person name="Martin F."/>
            <person name="Isakeit T."/>
            <person name="Cavanaugh K."/>
            <person name="Magill C."/>
            <person name="Michelmore R."/>
        </authorList>
    </citation>
    <scope>NUCLEOTIDE SEQUENCE [LARGE SCALE GENOMIC DNA]</scope>
    <source>
        <strain evidence="1">P6</strain>
    </source>
</reference>
<dbReference type="Proteomes" id="UP001163321">
    <property type="component" value="Chromosome 3"/>
</dbReference>
<name>A0ACC0WAA4_9STRA</name>
<sequence length="278" mass="31293">MMTTIQCTTLATSMQMQCCHVLWHKCTLSIILKRELRDCDPSREVPVLHVKRHRVFGGDLEITLGGSIHPVRMLPVSGKDVRTLRFGLVYGPKRKRLRFRPPDLTTYTTWEMILEVAVVKAAAERPTLPSLPCSRKFSIVEDCCFSDEFGFSDNNTCDETKLHDSQLVNLPPQIIPATASFIDFTDSSFPQETLHEHVDPRSWIERDNEAPCTPLAHEVDVVRPTLLSISDKLIGMNDVNPSLFLSQDNVYAKIALLEDPCATTVSARRIGWMQSAIG</sequence>
<dbReference type="EMBL" id="CM047582">
    <property type="protein sequence ID" value="KAI9915019.1"/>
    <property type="molecule type" value="Genomic_DNA"/>
</dbReference>
<proteinExistence type="predicted"/>
<accession>A0ACC0WAA4</accession>
<keyword evidence="2" id="KW-1185">Reference proteome</keyword>